<dbReference type="SUPFAM" id="SSF63446">
    <property type="entry name" value="Type I dockerin domain"/>
    <property type="match status" value="1"/>
</dbReference>
<dbReference type="NCBIfam" id="NF033679">
    <property type="entry name" value="DNRLRE_dom"/>
    <property type="match status" value="1"/>
</dbReference>
<dbReference type="InterPro" id="IPR013783">
    <property type="entry name" value="Ig-like_fold"/>
</dbReference>
<evidence type="ECO:0000313" key="3">
    <source>
        <dbReference type="EMBL" id="PIT92873.1"/>
    </source>
</evidence>
<dbReference type="Proteomes" id="UP000228635">
    <property type="component" value="Unassembled WGS sequence"/>
</dbReference>
<proteinExistence type="predicted"/>
<evidence type="ECO:0000259" key="2">
    <source>
        <dbReference type="PROSITE" id="PS50853"/>
    </source>
</evidence>
<dbReference type="InterPro" id="IPR036116">
    <property type="entry name" value="FN3_sf"/>
</dbReference>
<dbReference type="Pfam" id="PF00041">
    <property type="entry name" value="fn3"/>
    <property type="match status" value="1"/>
</dbReference>
<evidence type="ECO:0000313" key="4">
    <source>
        <dbReference type="Proteomes" id="UP000228635"/>
    </source>
</evidence>
<dbReference type="EMBL" id="PFBA01000002">
    <property type="protein sequence ID" value="PIT92873.1"/>
    <property type="molecule type" value="Genomic_DNA"/>
</dbReference>
<sequence>MGNDTVGKSYGSHRILVDWAEGTVTWNTPGSTAGTHFVSTTTETVTVTATGSYNWNVTSDVADFVSGNATNYGWRVIWSSNTSGTNKRVDFGTKENITSDNRPVLSVTYTSSDTTAPAVVSDLALSSPSDSAITVSWTAPGDDGSTGTATSYDLRYSTSAITFGNFDSATTVTGEPTPSVAGTSESKVVSGLSAETTYYFALKTSDEVPNISDISNVPGLATTVAGSGGEESGEGGDVGESGGGGTPRRAVFSGQAYPESKIEILRRSMLGEIYVQSPEENFNIDAHGSFTFSYTGLIGDDYFFALRAKDKDGQSTGIVAFNAPLQGDLFEAKNILVSPTVSFNKSALSKNDVLKVHGYADPNYMIELLLDGSRREDVKADSSGYWSSDIDITYLSYGEHTVRVRQISPDGGTVSSFSPTRIFKILQLIIPETDLNGDGVVDIRDWSIFIFRWGSEDMSLRIKNDLNNDGEINVFDFSIFLQSIKI</sequence>
<dbReference type="PROSITE" id="PS00018">
    <property type="entry name" value="EF_HAND_1"/>
    <property type="match status" value="1"/>
</dbReference>
<dbReference type="SUPFAM" id="SSF49265">
    <property type="entry name" value="Fibronectin type III"/>
    <property type="match status" value="1"/>
</dbReference>
<dbReference type="GO" id="GO:0000272">
    <property type="term" value="P:polysaccharide catabolic process"/>
    <property type="evidence" value="ECO:0007669"/>
    <property type="project" value="InterPro"/>
</dbReference>
<dbReference type="SMART" id="SM00060">
    <property type="entry name" value="FN3"/>
    <property type="match status" value="1"/>
</dbReference>
<dbReference type="GO" id="GO:0004553">
    <property type="term" value="F:hydrolase activity, hydrolyzing O-glycosyl compounds"/>
    <property type="evidence" value="ECO:0007669"/>
    <property type="project" value="InterPro"/>
</dbReference>
<feature type="domain" description="Fibronectin type-III" evidence="2">
    <location>
        <begin position="119"/>
        <end position="226"/>
    </location>
</feature>
<organism evidence="3 4">
    <name type="scientific">Candidatus Harrisonbacteria bacterium CG10_big_fil_rev_8_21_14_0_10_42_17</name>
    <dbReference type="NCBI Taxonomy" id="1974584"/>
    <lineage>
        <taxon>Bacteria</taxon>
        <taxon>Candidatus Harrisoniibacteriota</taxon>
    </lineage>
</organism>
<dbReference type="Gene3D" id="2.60.40.10">
    <property type="entry name" value="Immunoglobulins"/>
    <property type="match status" value="1"/>
</dbReference>
<dbReference type="AlphaFoldDB" id="A0A2M6WJD0"/>
<name>A0A2M6WJD0_9BACT</name>
<dbReference type="InterPro" id="IPR002105">
    <property type="entry name" value="Dockerin_1_rpt"/>
</dbReference>
<dbReference type="PROSITE" id="PS50853">
    <property type="entry name" value="FN3"/>
    <property type="match status" value="1"/>
</dbReference>
<dbReference type="InterPro" id="IPR003961">
    <property type="entry name" value="FN3_dom"/>
</dbReference>
<dbReference type="InterPro" id="IPR036439">
    <property type="entry name" value="Dockerin_dom_sf"/>
</dbReference>
<evidence type="ECO:0000256" key="1">
    <source>
        <dbReference type="SAM" id="MobiDB-lite"/>
    </source>
</evidence>
<dbReference type="Gene3D" id="1.10.1330.10">
    <property type="entry name" value="Dockerin domain"/>
    <property type="match status" value="1"/>
</dbReference>
<accession>A0A2M6WJD0</accession>
<comment type="caution">
    <text evidence="3">The sequence shown here is derived from an EMBL/GenBank/DDBJ whole genome shotgun (WGS) entry which is preliminary data.</text>
</comment>
<gene>
    <name evidence="3" type="ORF">COU08_00115</name>
</gene>
<dbReference type="CDD" id="cd00063">
    <property type="entry name" value="FN3"/>
    <property type="match status" value="1"/>
</dbReference>
<feature type="compositionally biased region" description="Gly residues" evidence="1">
    <location>
        <begin position="226"/>
        <end position="246"/>
    </location>
</feature>
<protein>
    <recommendedName>
        <fullName evidence="2">Fibronectin type-III domain-containing protein</fullName>
    </recommendedName>
</protein>
<feature type="region of interest" description="Disordered" evidence="1">
    <location>
        <begin position="224"/>
        <end position="252"/>
    </location>
</feature>
<reference evidence="4" key="1">
    <citation type="submission" date="2017-09" db="EMBL/GenBank/DDBJ databases">
        <title>Depth-based differentiation of microbial function through sediment-hosted aquifers and enrichment of novel symbionts in the deep terrestrial subsurface.</title>
        <authorList>
            <person name="Probst A.J."/>
            <person name="Ladd B."/>
            <person name="Jarett J.K."/>
            <person name="Geller-Mcgrath D.E."/>
            <person name="Sieber C.M.K."/>
            <person name="Emerson J.B."/>
            <person name="Anantharaman K."/>
            <person name="Thomas B.C."/>
            <person name="Malmstrom R."/>
            <person name="Stieglmeier M."/>
            <person name="Klingl A."/>
            <person name="Woyke T."/>
            <person name="Ryan C.M."/>
            <person name="Banfield J.F."/>
        </authorList>
    </citation>
    <scope>NUCLEOTIDE SEQUENCE [LARGE SCALE GENOMIC DNA]</scope>
</reference>
<dbReference type="InterPro" id="IPR018247">
    <property type="entry name" value="EF_Hand_1_Ca_BS"/>
</dbReference>
<dbReference type="Pfam" id="PF00404">
    <property type="entry name" value="Dockerin_1"/>
    <property type="match status" value="1"/>
</dbReference>